<proteinExistence type="predicted"/>
<comment type="caution">
    <text evidence="1">The sequence shown here is derived from an EMBL/GenBank/DDBJ whole genome shotgun (WGS) entry which is preliminary data.</text>
</comment>
<accession>A0A819AEB5</accession>
<dbReference type="Proteomes" id="UP000663836">
    <property type="component" value="Unassembled WGS sequence"/>
</dbReference>
<gene>
    <name evidence="1" type="ORF">JBS370_LOCUS14290</name>
</gene>
<sequence>MAGPKRLRQRILIDNKNFPISSSTFIETPLTSTISISGTTYNHLNIFNPKESIQATELVNLQQQQRDRFDEKFKLIQNNFEIIPKTIINNKHTNANITKTIVDETQSNNEDDWVCPVAVALRRAGYNVPLRPSKSWLERDRKKQALLRKRQTSFKEM</sequence>
<reference evidence="1" key="1">
    <citation type="submission" date="2021-02" db="EMBL/GenBank/DDBJ databases">
        <authorList>
            <person name="Nowell W R."/>
        </authorList>
    </citation>
    <scope>NUCLEOTIDE SEQUENCE</scope>
</reference>
<name>A0A819AEB5_9BILA</name>
<organism evidence="1 2">
    <name type="scientific">Rotaria sordida</name>
    <dbReference type="NCBI Taxonomy" id="392033"/>
    <lineage>
        <taxon>Eukaryota</taxon>
        <taxon>Metazoa</taxon>
        <taxon>Spiralia</taxon>
        <taxon>Gnathifera</taxon>
        <taxon>Rotifera</taxon>
        <taxon>Eurotatoria</taxon>
        <taxon>Bdelloidea</taxon>
        <taxon>Philodinida</taxon>
        <taxon>Philodinidae</taxon>
        <taxon>Rotaria</taxon>
    </lineage>
</organism>
<evidence type="ECO:0000313" key="1">
    <source>
        <dbReference type="EMBL" id="CAF3782285.1"/>
    </source>
</evidence>
<evidence type="ECO:0000313" key="2">
    <source>
        <dbReference type="Proteomes" id="UP000663836"/>
    </source>
</evidence>
<protein>
    <submittedName>
        <fullName evidence="1">Uncharacterized protein</fullName>
    </submittedName>
</protein>
<dbReference type="EMBL" id="CAJOBD010001278">
    <property type="protein sequence ID" value="CAF3782285.1"/>
    <property type="molecule type" value="Genomic_DNA"/>
</dbReference>
<dbReference type="AlphaFoldDB" id="A0A819AEB5"/>